<gene>
    <name evidence="1" type="ORF">MDA_GLEAN10004792</name>
</gene>
<reference evidence="2" key="1">
    <citation type="journal article" date="2013" name="Science">
        <title>Comparative analysis of bat genomes provides insight into the evolution of flight and immunity.</title>
        <authorList>
            <person name="Zhang G."/>
            <person name="Cowled C."/>
            <person name="Shi Z."/>
            <person name="Huang Z."/>
            <person name="Bishop-Lilly K.A."/>
            <person name="Fang X."/>
            <person name="Wynne J.W."/>
            <person name="Xiong Z."/>
            <person name="Baker M.L."/>
            <person name="Zhao W."/>
            <person name="Tachedjian M."/>
            <person name="Zhu Y."/>
            <person name="Zhou P."/>
            <person name="Jiang X."/>
            <person name="Ng J."/>
            <person name="Yang L."/>
            <person name="Wu L."/>
            <person name="Xiao J."/>
            <person name="Feng Y."/>
            <person name="Chen Y."/>
            <person name="Sun X."/>
            <person name="Zhang Y."/>
            <person name="Marsh G.A."/>
            <person name="Crameri G."/>
            <person name="Broder C.C."/>
            <person name="Frey K.G."/>
            <person name="Wang L.F."/>
            <person name="Wang J."/>
        </authorList>
    </citation>
    <scope>NUCLEOTIDE SEQUENCE [LARGE SCALE GENOMIC DNA]</scope>
</reference>
<proteinExistence type="predicted"/>
<evidence type="ECO:0000313" key="2">
    <source>
        <dbReference type="Proteomes" id="UP000010556"/>
    </source>
</evidence>
<evidence type="ECO:0000313" key="1">
    <source>
        <dbReference type="EMBL" id="ELK38118.1"/>
    </source>
</evidence>
<dbReference type="EMBL" id="KB099426">
    <property type="protein sequence ID" value="ELK38118.1"/>
    <property type="molecule type" value="Genomic_DNA"/>
</dbReference>
<name>L5MK50_MYODS</name>
<accession>L5MK50</accession>
<organism evidence="1 2">
    <name type="scientific">Myotis davidii</name>
    <name type="common">David's myotis</name>
    <dbReference type="NCBI Taxonomy" id="225400"/>
    <lineage>
        <taxon>Eukaryota</taxon>
        <taxon>Metazoa</taxon>
        <taxon>Chordata</taxon>
        <taxon>Craniata</taxon>
        <taxon>Vertebrata</taxon>
        <taxon>Euteleostomi</taxon>
        <taxon>Mammalia</taxon>
        <taxon>Eutheria</taxon>
        <taxon>Laurasiatheria</taxon>
        <taxon>Chiroptera</taxon>
        <taxon>Yangochiroptera</taxon>
        <taxon>Vespertilionidae</taxon>
        <taxon>Myotis</taxon>
    </lineage>
</organism>
<keyword evidence="2" id="KW-1185">Reference proteome</keyword>
<dbReference type="AlphaFoldDB" id="L5MK50"/>
<sequence>MSRLIEKIDPGLRTLREDVRVGGADGITIYVRHLDGDVEGLGQRDDVDVVALLVHRLHLLLAELLDSLPAFYEVLKELAFPLQVARGEQLQVDYQVHERVVEILNCELREALGQTSSLLLADTALNLCNSLLSSSSASKWENSKAL</sequence>
<protein>
    <submittedName>
        <fullName evidence="1">Uncharacterized protein</fullName>
    </submittedName>
</protein>
<dbReference type="Proteomes" id="UP000010556">
    <property type="component" value="Unassembled WGS sequence"/>
</dbReference>